<reference evidence="7" key="1">
    <citation type="submission" date="2022-04" db="EMBL/GenBank/DDBJ databases">
        <title>Desulfatitalea alkaliphila sp. nov., a novel anaerobic sulfate-reducing bacterium isolated from terrestrial mud volcano, Taman Peninsula, Russia.</title>
        <authorList>
            <person name="Khomyakova M.A."/>
            <person name="Merkel A.Y."/>
            <person name="Slobodkin A.I."/>
        </authorList>
    </citation>
    <scope>NUCLEOTIDE SEQUENCE</scope>
    <source>
        <strain evidence="7">M08but</strain>
    </source>
</reference>
<dbReference type="InterPro" id="IPR058240">
    <property type="entry name" value="rSAM_sf"/>
</dbReference>
<organism evidence="7 8">
    <name type="scientific">Desulfatitalea alkaliphila</name>
    <dbReference type="NCBI Taxonomy" id="2929485"/>
    <lineage>
        <taxon>Bacteria</taxon>
        <taxon>Pseudomonadati</taxon>
        <taxon>Thermodesulfobacteriota</taxon>
        <taxon>Desulfobacteria</taxon>
        <taxon>Desulfobacterales</taxon>
        <taxon>Desulfosarcinaceae</taxon>
        <taxon>Desulfatitalea</taxon>
    </lineage>
</organism>
<dbReference type="CDD" id="cd01335">
    <property type="entry name" value="Radical_SAM"/>
    <property type="match status" value="1"/>
</dbReference>
<proteinExistence type="predicted"/>
<evidence type="ECO:0000256" key="2">
    <source>
        <dbReference type="ARBA" id="ARBA00022691"/>
    </source>
</evidence>
<dbReference type="Proteomes" id="UP001165427">
    <property type="component" value="Unassembled WGS sequence"/>
</dbReference>
<dbReference type="SUPFAM" id="SSF102114">
    <property type="entry name" value="Radical SAM enzymes"/>
    <property type="match status" value="1"/>
</dbReference>
<evidence type="ECO:0000256" key="4">
    <source>
        <dbReference type="ARBA" id="ARBA00023004"/>
    </source>
</evidence>
<dbReference type="GO" id="GO:0051536">
    <property type="term" value="F:iron-sulfur cluster binding"/>
    <property type="evidence" value="ECO:0007669"/>
    <property type="project" value="UniProtKB-KW"/>
</dbReference>
<evidence type="ECO:0000256" key="5">
    <source>
        <dbReference type="ARBA" id="ARBA00023014"/>
    </source>
</evidence>
<name>A0AA41UND7_9BACT</name>
<dbReference type="Pfam" id="PF23545">
    <property type="entry name" value="Zn_ribbon_HMPTM"/>
    <property type="match status" value="1"/>
</dbReference>
<evidence type="ECO:0000313" key="8">
    <source>
        <dbReference type="Proteomes" id="UP001165427"/>
    </source>
</evidence>
<keyword evidence="4" id="KW-0408">Iron</keyword>
<dbReference type="PANTHER" id="PTHR43306:SF1">
    <property type="entry name" value="7,8-DIHYDRO-6-HYDROXYMETHYLPTERIN DIMETHYLTRANSFERASE"/>
    <property type="match status" value="1"/>
</dbReference>
<evidence type="ECO:0000313" key="7">
    <source>
        <dbReference type="EMBL" id="MCJ8499423.1"/>
    </source>
</evidence>
<feature type="domain" description="Radical SAM core" evidence="6">
    <location>
        <begin position="90"/>
        <end position="307"/>
    </location>
</feature>
<evidence type="ECO:0000256" key="1">
    <source>
        <dbReference type="ARBA" id="ARBA00001966"/>
    </source>
</evidence>
<dbReference type="NCBIfam" id="NF045646">
    <property type="entry name" value="rSAM_Se_TrsS"/>
    <property type="match status" value="1"/>
</dbReference>
<keyword evidence="5" id="KW-0411">Iron-sulfur</keyword>
<accession>A0AA41UND7</accession>
<keyword evidence="8" id="KW-1185">Reference proteome</keyword>
<dbReference type="InterPro" id="IPR007197">
    <property type="entry name" value="rSAM"/>
</dbReference>
<dbReference type="Pfam" id="PF04055">
    <property type="entry name" value="Radical_SAM"/>
    <property type="match status" value="1"/>
</dbReference>
<dbReference type="SMART" id="SM00729">
    <property type="entry name" value="Elp3"/>
    <property type="match status" value="1"/>
</dbReference>
<dbReference type="RefSeq" id="WP_246902729.1">
    <property type="nucleotide sequence ID" value="NZ_JALJRB010000002.1"/>
</dbReference>
<evidence type="ECO:0000259" key="6">
    <source>
        <dbReference type="PROSITE" id="PS51918"/>
    </source>
</evidence>
<keyword evidence="2" id="KW-0949">S-adenosyl-L-methionine</keyword>
<protein>
    <submittedName>
        <fullName evidence="7">Radical SAM protein</fullName>
    </submittedName>
</protein>
<dbReference type="PANTHER" id="PTHR43306">
    <property type="entry name" value="7,8-DIHYDRO-6-HYDROXYMETHYLPTERIN DIMETHYLTRANSFERASE"/>
    <property type="match status" value="1"/>
</dbReference>
<dbReference type="AlphaFoldDB" id="A0AA41UND7"/>
<dbReference type="InterPro" id="IPR056488">
    <property type="entry name" value="Zn_ribbon_HMPTM"/>
</dbReference>
<dbReference type="Gene3D" id="3.20.20.70">
    <property type="entry name" value="Aldolase class I"/>
    <property type="match status" value="1"/>
</dbReference>
<comment type="caution">
    <text evidence="7">The sequence shown here is derived from an EMBL/GenBank/DDBJ whole genome shotgun (WGS) entry which is preliminary data.</text>
</comment>
<dbReference type="InterPro" id="IPR006638">
    <property type="entry name" value="Elp3/MiaA/NifB-like_rSAM"/>
</dbReference>
<comment type="cofactor">
    <cofactor evidence="1">
        <name>[4Fe-4S] cluster</name>
        <dbReference type="ChEBI" id="CHEBI:49883"/>
    </cofactor>
</comment>
<dbReference type="InterPro" id="IPR034474">
    <property type="entry name" value="Methyltransferase_Class_D"/>
</dbReference>
<evidence type="ECO:0000256" key="3">
    <source>
        <dbReference type="ARBA" id="ARBA00022723"/>
    </source>
</evidence>
<dbReference type="GO" id="GO:0046872">
    <property type="term" value="F:metal ion binding"/>
    <property type="evidence" value="ECO:0007669"/>
    <property type="project" value="UniProtKB-KW"/>
</dbReference>
<dbReference type="EMBL" id="JALJRB010000002">
    <property type="protein sequence ID" value="MCJ8499423.1"/>
    <property type="molecule type" value="Genomic_DNA"/>
</dbReference>
<dbReference type="SFLD" id="SFLDG01067">
    <property type="entry name" value="SPASM/twitch_domain_containing"/>
    <property type="match status" value="1"/>
</dbReference>
<dbReference type="InterPro" id="IPR054698">
    <property type="entry name" value="rSAM_Se_TrsS"/>
</dbReference>
<dbReference type="SFLD" id="SFLDS00029">
    <property type="entry name" value="Radical_SAM"/>
    <property type="match status" value="1"/>
</dbReference>
<gene>
    <name evidence="7" type="ORF">MRX98_02460</name>
</gene>
<dbReference type="SFLD" id="SFLDG01100">
    <property type="entry name" value="methyltransferase_(Class_D)"/>
    <property type="match status" value="1"/>
</dbReference>
<keyword evidence="3" id="KW-0479">Metal-binding</keyword>
<sequence>MNGGAADNGATASLCPVCLKHLPARRVHRDRGIYLEKQCPDHGAFAALIWQGLPEMAGWRRPKIPTHPATPGHPVEHGCPFDCGLCPEHRQRSCTILLEVTPRCDLGCPICYAASGPDGADPPVERIATWYRLARRFGPGANIQLSGGEPTLRDDLPELVALGRQSGLPFIQINTNGLRLAREPGYAETLKAAGAGSIFLQFDGVDDTVYRTLRGRPLWAEKQAAVAACARAGLGVVLVPTLVPGVNTHAVGTILETALRWHPTVRGVHFQPISYFGRHPGAPTDEQRLTLPQLMRLMEHATACLFRVDHFRPPGCEHSFCSCHAQYLIAADGRPRPLMAAPPVATPPPIRAEEGAARAIAAVARQWAAPPAAAPTACGCTSEGQGRCHGHAGDLDAFLATARERTFSVSAMVFQDVWNLDLERVQQCCIHIMAPDGRLVPFCLYNLTAADGRPLHRP</sequence>
<dbReference type="GO" id="GO:0003824">
    <property type="term" value="F:catalytic activity"/>
    <property type="evidence" value="ECO:0007669"/>
    <property type="project" value="InterPro"/>
</dbReference>
<dbReference type="InterPro" id="IPR013785">
    <property type="entry name" value="Aldolase_TIM"/>
</dbReference>
<dbReference type="PROSITE" id="PS51918">
    <property type="entry name" value="RADICAL_SAM"/>
    <property type="match status" value="1"/>
</dbReference>